<accession>A0A9Q7WJD0</accession>
<protein>
    <submittedName>
        <fullName evidence="1">Uncharacterized protein</fullName>
    </submittedName>
</protein>
<dbReference type="RefSeq" id="WP_032692023.1">
    <property type="nucleotide sequence ID" value="NZ_CP065265.1"/>
</dbReference>
<sequence>MPTIVGLAAVLLLLMAVTLWATGGSDSTSYYQREVMRAMRQQSHQEKNHLAARAQRHWLRRWVSRVRAVFTRRNKPRH</sequence>
<comment type="caution">
    <text evidence="1">The sequence shown here is derived from an EMBL/GenBank/DDBJ whole genome shotgun (WGS) entry which is preliminary data.</text>
</comment>
<dbReference type="AlphaFoldDB" id="A0A9Q7WJD0"/>
<evidence type="ECO:0000313" key="1">
    <source>
        <dbReference type="EMBL" id="SHX48516.1"/>
    </source>
</evidence>
<evidence type="ECO:0000313" key="2">
    <source>
        <dbReference type="Proteomes" id="UP000185183"/>
    </source>
</evidence>
<dbReference type="Proteomes" id="UP000185183">
    <property type="component" value="Unassembled WGS sequence"/>
</dbReference>
<reference evidence="1 2" key="1">
    <citation type="submission" date="2016-11" db="EMBL/GenBank/DDBJ databases">
        <authorList>
            <consortium name="Pathogen Informatics"/>
        </authorList>
    </citation>
    <scope>NUCLEOTIDE SEQUENCE [LARGE SCALE GENOMIC DNA]</scope>
    <source>
        <strain evidence="1 2">968</strain>
    </source>
</reference>
<gene>
    <name evidence="1" type="ORF">SAMEA2275694_02889</name>
</gene>
<dbReference type="EMBL" id="FSFA01000003">
    <property type="protein sequence ID" value="SHX48516.1"/>
    <property type="molecule type" value="Genomic_DNA"/>
</dbReference>
<proteinExistence type="predicted"/>
<organism evidence="1 2">
    <name type="scientific">Mycobacteroides abscessus subsp. bolletii</name>
    <dbReference type="NCBI Taxonomy" id="319705"/>
    <lineage>
        <taxon>Bacteria</taxon>
        <taxon>Bacillati</taxon>
        <taxon>Actinomycetota</taxon>
        <taxon>Actinomycetes</taxon>
        <taxon>Mycobacteriales</taxon>
        <taxon>Mycobacteriaceae</taxon>
        <taxon>Mycobacteroides</taxon>
        <taxon>Mycobacteroides abscessus</taxon>
    </lineage>
</organism>
<name>A0A9Q7WJD0_9MYCO</name>